<dbReference type="GO" id="GO:0008168">
    <property type="term" value="F:methyltransferase activity"/>
    <property type="evidence" value="ECO:0007669"/>
    <property type="project" value="UniProtKB-KW"/>
</dbReference>
<keyword evidence="1" id="KW-0808">Transferase</keyword>
<accession>A0AAW9QDZ5</accession>
<gene>
    <name evidence="1" type="ORF">V0288_02650</name>
</gene>
<name>A0AAW9QDZ5_9CHRO</name>
<dbReference type="Proteomes" id="UP001328733">
    <property type="component" value="Unassembled WGS sequence"/>
</dbReference>
<dbReference type="InterPro" id="IPR029063">
    <property type="entry name" value="SAM-dependent_MTases_sf"/>
</dbReference>
<evidence type="ECO:0000313" key="1">
    <source>
        <dbReference type="EMBL" id="MEG3436007.1"/>
    </source>
</evidence>
<evidence type="ECO:0000313" key="2">
    <source>
        <dbReference type="Proteomes" id="UP001328733"/>
    </source>
</evidence>
<sequence>MAMELSGVVPFGRSFEEYVRMFQLSERDLQGKIIGVGDGPASFNATATEKGFSVISIDPIYTFSGAEIRERFDAVVDDIIEQVKATPNDWVWSYHTSPEHLRENRVRALETFLEDYERGKESGRYRVGELPKLGLAEDSFDLALCSHFLFLYSDHYDYDFHLDSIREMLRVSPEVRIFPLLTLRLQRSPYLDRVVQDCRTMGYRVSIAPSDYEFQKGGNEMLRISRG</sequence>
<protein>
    <submittedName>
        <fullName evidence="1">SAM-dependent methyltransferase</fullName>
    </submittedName>
</protein>
<dbReference type="AlphaFoldDB" id="A0AAW9QDZ5"/>
<reference evidence="1 2" key="1">
    <citation type="submission" date="2024-01" db="EMBL/GenBank/DDBJ databases">
        <title>Genomic insights into the taxonomy and metabolism of the cyanobacterium Pannus brasiliensis CCIBt3594.</title>
        <authorList>
            <person name="Machado M."/>
            <person name="Botero N.B."/>
            <person name="Andreote A.P.D."/>
            <person name="Feitosa A.M.T."/>
            <person name="Popin R."/>
            <person name="Sivonen K."/>
            <person name="Fiore M.F."/>
        </authorList>
    </citation>
    <scope>NUCLEOTIDE SEQUENCE [LARGE SCALE GENOMIC DNA]</scope>
    <source>
        <strain evidence="1 2">CCIBt3594</strain>
    </source>
</reference>
<keyword evidence="2" id="KW-1185">Reference proteome</keyword>
<dbReference type="EMBL" id="JBAFSM010000003">
    <property type="protein sequence ID" value="MEG3436007.1"/>
    <property type="molecule type" value="Genomic_DNA"/>
</dbReference>
<dbReference type="RefSeq" id="WP_332863456.1">
    <property type="nucleotide sequence ID" value="NZ_JBAFSM010000003.1"/>
</dbReference>
<keyword evidence="1" id="KW-0489">Methyltransferase</keyword>
<proteinExistence type="predicted"/>
<organism evidence="1 2">
    <name type="scientific">Pannus brasiliensis CCIBt3594</name>
    <dbReference type="NCBI Taxonomy" id="1427578"/>
    <lineage>
        <taxon>Bacteria</taxon>
        <taxon>Bacillati</taxon>
        <taxon>Cyanobacteriota</taxon>
        <taxon>Cyanophyceae</taxon>
        <taxon>Oscillatoriophycideae</taxon>
        <taxon>Chroococcales</taxon>
        <taxon>Microcystaceae</taxon>
        <taxon>Pannus</taxon>
    </lineage>
</organism>
<dbReference type="SUPFAM" id="SSF53335">
    <property type="entry name" value="S-adenosyl-L-methionine-dependent methyltransferases"/>
    <property type="match status" value="1"/>
</dbReference>
<comment type="caution">
    <text evidence="1">The sequence shown here is derived from an EMBL/GenBank/DDBJ whole genome shotgun (WGS) entry which is preliminary data.</text>
</comment>
<dbReference type="GO" id="GO:0032259">
    <property type="term" value="P:methylation"/>
    <property type="evidence" value="ECO:0007669"/>
    <property type="project" value="UniProtKB-KW"/>
</dbReference>